<keyword evidence="4" id="KW-1185">Reference proteome</keyword>
<dbReference type="EMBL" id="AWTR02000048">
    <property type="protein sequence ID" value="ETZ07358.1"/>
    <property type="molecule type" value="Genomic_DNA"/>
</dbReference>
<sequence>MYSNSIREHIHTLISAIIPYDDVEQEHINDTCLWIESGEPIFRVQKPDVPNKHLVSYFVLFDDVHQKILLVDHKKALLWLPSGGHVEIDEDPKTTVERECLEELNVTADFWSPHPLFLTSTLTVGLTAGHTDVSLWYVLKGDSNKVYEFDKEEFNDIGWFHLNEVPYEKSDPHMRRFIQKLKGSL</sequence>
<keyword evidence="1" id="KW-0378">Hydrolase</keyword>
<protein>
    <submittedName>
        <fullName evidence="3">NUDIX domain protein</fullName>
    </submittedName>
</protein>
<evidence type="ECO:0000259" key="2">
    <source>
        <dbReference type="PROSITE" id="PS51462"/>
    </source>
</evidence>
<dbReference type="InterPro" id="IPR015797">
    <property type="entry name" value="NUDIX_hydrolase-like_dom_sf"/>
</dbReference>
<dbReference type="eggNOG" id="COG1051">
    <property type="taxonomic scope" value="Bacteria"/>
</dbReference>
<dbReference type="RefSeq" id="WP_021827471.1">
    <property type="nucleotide sequence ID" value="NZ_AWTR02000048.1"/>
</dbReference>
<organism evidence="3 4">
    <name type="scientific">Holospora obtusa F1</name>
    <dbReference type="NCBI Taxonomy" id="1399147"/>
    <lineage>
        <taxon>Bacteria</taxon>
        <taxon>Pseudomonadati</taxon>
        <taxon>Pseudomonadota</taxon>
        <taxon>Alphaproteobacteria</taxon>
        <taxon>Holosporales</taxon>
        <taxon>Holosporaceae</taxon>
        <taxon>Holospora</taxon>
    </lineage>
</organism>
<evidence type="ECO:0000256" key="1">
    <source>
        <dbReference type="ARBA" id="ARBA00022801"/>
    </source>
</evidence>
<reference evidence="3 4" key="1">
    <citation type="journal article" date="2014" name="FEMS Microbiol. Lett.">
        <title>Draft genome sequences of three Holospora species (Holospora obtusa, Holospora undulata, and Holospora elegans), endonuclear symbiotic bacteria of the ciliate Paramecium caudatum.</title>
        <authorList>
            <person name="Dohra H."/>
            <person name="Tanaka K."/>
            <person name="Suzuki T."/>
            <person name="Fujishima M."/>
            <person name="Suzuki H."/>
        </authorList>
    </citation>
    <scope>NUCLEOTIDE SEQUENCE [LARGE SCALE GENOMIC DNA]</scope>
    <source>
        <strain evidence="3 4">F1</strain>
    </source>
</reference>
<dbReference type="PANTHER" id="PTHR21340:SF0">
    <property type="entry name" value="BIS(5'-NUCLEOSYL)-TETRAPHOSPHATASE [ASYMMETRICAL]"/>
    <property type="match status" value="1"/>
</dbReference>
<dbReference type="PANTHER" id="PTHR21340">
    <property type="entry name" value="DIADENOSINE 5,5-P1,P4-TETRAPHOSPHATE PYROPHOSPHOHYDROLASE MUTT"/>
    <property type="match status" value="1"/>
</dbReference>
<dbReference type="Pfam" id="PF00293">
    <property type="entry name" value="NUDIX"/>
    <property type="match status" value="1"/>
</dbReference>
<dbReference type="InterPro" id="IPR051325">
    <property type="entry name" value="Nudix_hydrolase_domain"/>
</dbReference>
<dbReference type="SUPFAM" id="SSF55811">
    <property type="entry name" value="Nudix"/>
    <property type="match status" value="1"/>
</dbReference>
<evidence type="ECO:0000313" key="3">
    <source>
        <dbReference type="EMBL" id="ETZ07358.1"/>
    </source>
</evidence>
<feature type="domain" description="Nudix hydrolase" evidence="2">
    <location>
        <begin position="51"/>
        <end position="182"/>
    </location>
</feature>
<dbReference type="GO" id="GO:0006167">
    <property type="term" value="P:AMP biosynthetic process"/>
    <property type="evidence" value="ECO:0007669"/>
    <property type="project" value="TreeGrafter"/>
</dbReference>
<dbReference type="InterPro" id="IPR000086">
    <property type="entry name" value="NUDIX_hydrolase_dom"/>
</dbReference>
<dbReference type="Proteomes" id="UP000019112">
    <property type="component" value="Unassembled WGS sequence"/>
</dbReference>
<dbReference type="GO" id="GO:0004081">
    <property type="term" value="F:bis(5'-nucleosyl)-tetraphosphatase (asymmetrical) activity"/>
    <property type="evidence" value="ECO:0007669"/>
    <property type="project" value="TreeGrafter"/>
</dbReference>
<dbReference type="GO" id="GO:0006754">
    <property type="term" value="P:ATP biosynthetic process"/>
    <property type="evidence" value="ECO:0007669"/>
    <property type="project" value="TreeGrafter"/>
</dbReference>
<proteinExistence type="predicted"/>
<accession>W6TE25</accession>
<gene>
    <name evidence="3" type="ORF">P618_200422</name>
</gene>
<dbReference type="PROSITE" id="PS51462">
    <property type="entry name" value="NUDIX"/>
    <property type="match status" value="1"/>
</dbReference>
<dbReference type="Gene3D" id="3.90.79.10">
    <property type="entry name" value="Nucleoside Triphosphate Pyrophosphohydrolase"/>
    <property type="match status" value="1"/>
</dbReference>
<evidence type="ECO:0000313" key="4">
    <source>
        <dbReference type="Proteomes" id="UP000019112"/>
    </source>
</evidence>
<dbReference type="STRING" id="1399147.P618_200422"/>
<name>W6TE25_HOLOB</name>
<dbReference type="AlphaFoldDB" id="W6TE25"/>
<comment type="caution">
    <text evidence="3">The sequence shown here is derived from an EMBL/GenBank/DDBJ whole genome shotgun (WGS) entry which is preliminary data.</text>
</comment>